<sequence length="118" mass="12851">MAWDSQPRSHVAGITGWSHGPEIRSPEVMRLGSRAKVTGLRGAAQKSLGMGPRGLGSRAWDHSGWGHLGWEEILAQGYPADMHVEGTLGARVSGRRADGRHVARRCWAARLCLAWLDC</sequence>
<evidence type="ECO:0000313" key="2">
    <source>
        <dbReference type="Proteomes" id="UP001187192"/>
    </source>
</evidence>
<proteinExistence type="predicted"/>
<name>A0AA88E1B0_FICCA</name>
<reference evidence="1" key="1">
    <citation type="submission" date="2023-07" db="EMBL/GenBank/DDBJ databases">
        <title>draft genome sequence of fig (Ficus carica).</title>
        <authorList>
            <person name="Takahashi T."/>
            <person name="Nishimura K."/>
        </authorList>
    </citation>
    <scope>NUCLEOTIDE SEQUENCE</scope>
</reference>
<protein>
    <submittedName>
        <fullName evidence="1">Uncharacterized protein</fullName>
    </submittedName>
</protein>
<evidence type="ECO:0000313" key="1">
    <source>
        <dbReference type="EMBL" id="GMN66167.1"/>
    </source>
</evidence>
<organism evidence="1 2">
    <name type="scientific">Ficus carica</name>
    <name type="common">Common fig</name>
    <dbReference type="NCBI Taxonomy" id="3494"/>
    <lineage>
        <taxon>Eukaryota</taxon>
        <taxon>Viridiplantae</taxon>
        <taxon>Streptophyta</taxon>
        <taxon>Embryophyta</taxon>
        <taxon>Tracheophyta</taxon>
        <taxon>Spermatophyta</taxon>
        <taxon>Magnoliopsida</taxon>
        <taxon>eudicotyledons</taxon>
        <taxon>Gunneridae</taxon>
        <taxon>Pentapetalae</taxon>
        <taxon>rosids</taxon>
        <taxon>fabids</taxon>
        <taxon>Rosales</taxon>
        <taxon>Moraceae</taxon>
        <taxon>Ficeae</taxon>
        <taxon>Ficus</taxon>
    </lineage>
</organism>
<comment type="caution">
    <text evidence="1">The sequence shown here is derived from an EMBL/GenBank/DDBJ whole genome shotgun (WGS) entry which is preliminary data.</text>
</comment>
<keyword evidence="2" id="KW-1185">Reference proteome</keyword>
<dbReference type="AlphaFoldDB" id="A0AA88E1B0"/>
<accession>A0AA88E1B0</accession>
<gene>
    <name evidence="1" type="ORF">TIFTF001_035234</name>
</gene>
<dbReference type="Proteomes" id="UP001187192">
    <property type="component" value="Unassembled WGS sequence"/>
</dbReference>
<dbReference type="EMBL" id="BTGU01000293">
    <property type="protein sequence ID" value="GMN66167.1"/>
    <property type="molecule type" value="Genomic_DNA"/>
</dbReference>